<name>A0A318JEB3_9BURK</name>
<evidence type="ECO:0000256" key="2">
    <source>
        <dbReference type="ARBA" id="ARBA00007637"/>
    </source>
</evidence>
<comment type="pathway">
    <text evidence="1">Bacterial outer membrane biogenesis; LPS O-antigen biosynthesis.</text>
</comment>
<dbReference type="AlphaFoldDB" id="A0A318JEB3"/>
<dbReference type="OrthoDB" id="5295702at2"/>
<comment type="caution">
    <text evidence="4">The sequence shown here is derived from an EMBL/GenBank/DDBJ whole genome shotgun (WGS) entry which is preliminary data.</text>
</comment>
<accession>A0A318JEB3</accession>
<dbReference type="Proteomes" id="UP000247792">
    <property type="component" value="Unassembled WGS sequence"/>
</dbReference>
<dbReference type="InterPro" id="IPR001509">
    <property type="entry name" value="Epimerase_deHydtase"/>
</dbReference>
<reference evidence="4 5" key="1">
    <citation type="submission" date="2018-05" db="EMBL/GenBank/DDBJ databases">
        <title>Genomic Encyclopedia of Type Strains, Phase IV (KMG-IV): sequencing the most valuable type-strain genomes for metagenomic binning, comparative biology and taxonomic classification.</title>
        <authorList>
            <person name="Goeker M."/>
        </authorList>
    </citation>
    <scope>NUCLEOTIDE SEQUENCE [LARGE SCALE GENOMIC DNA]</scope>
    <source>
        <strain evidence="4 5">DSM 19792</strain>
    </source>
</reference>
<evidence type="ECO:0000313" key="4">
    <source>
        <dbReference type="EMBL" id="PXX45434.1"/>
    </source>
</evidence>
<dbReference type="RefSeq" id="WP_110254865.1">
    <property type="nucleotide sequence ID" value="NZ_QJKB01000002.1"/>
</dbReference>
<protein>
    <submittedName>
        <fullName evidence="4">dTDP-6-deoxy-L-talose 4-dehydrogenase (NAD+)</fullName>
    </submittedName>
</protein>
<organism evidence="4 5">
    <name type="scientific">Undibacterium pigrum</name>
    <dbReference type="NCBI Taxonomy" id="401470"/>
    <lineage>
        <taxon>Bacteria</taxon>
        <taxon>Pseudomonadati</taxon>
        <taxon>Pseudomonadota</taxon>
        <taxon>Betaproteobacteria</taxon>
        <taxon>Burkholderiales</taxon>
        <taxon>Oxalobacteraceae</taxon>
        <taxon>Undibacterium</taxon>
    </lineage>
</organism>
<dbReference type="EMBL" id="QJKB01000002">
    <property type="protein sequence ID" value="PXX45434.1"/>
    <property type="molecule type" value="Genomic_DNA"/>
</dbReference>
<sequence length="287" mass="32474">MTLNEVRENNSGCRQLIVSGATGFIGQHLIPLLLAENYEVVAIARDEQKARAFDWYDKLRFISLDFHQDKLDFQPEPGASLIHLAWQGLPNYKSLFHLEENLPKNYDFIKQLVKAGVSNVLVTGTCFEYGFQYGPIAATATPMPANPYALAKDNLRQYLGYLQAEFSFRLQWARLFYMYGKGQNPKSILAQLDTAIANGDSVFNMSGGEQLRDYLPVEAVAQQLLDILKSKQAGAFNVCSGEAISIRRLVEERIKERGASIHLNLGYYPYPDYEPMAFWGINNKEIK</sequence>
<feature type="domain" description="NAD-dependent epimerase/dehydratase" evidence="3">
    <location>
        <begin position="17"/>
        <end position="239"/>
    </location>
</feature>
<evidence type="ECO:0000256" key="1">
    <source>
        <dbReference type="ARBA" id="ARBA00005125"/>
    </source>
</evidence>
<keyword evidence="5" id="KW-1185">Reference proteome</keyword>
<dbReference type="Gene3D" id="3.40.50.720">
    <property type="entry name" value="NAD(P)-binding Rossmann-like Domain"/>
    <property type="match status" value="1"/>
</dbReference>
<dbReference type="PANTHER" id="PTHR43000">
    <property type="entry name" value="DTDP-D-GLUCOSE 4,6-DEHYDRATASE-RELATED"/>
    <property type="match status" value="1"/>
</dbReference>
<gene>
    <name evidence="4" type="ORF">DFR42_102662</name>
</gene>
<proteinExistence type="inferred from homology"/>
<dbReference type="InterPro" id="IPR036291">
    <property type="entry name" value="NAD(P)-bd_dom_sf"/>
</dbReference>
<dbReference type="SUPFAM" id="SSF51735">
    <property type="entry name" value="NAD(P)-binding Rossmann-fold domains"/>
    <property type="match status" value="1"/>
</dbReference>
<evidence type="ECO:0000313" key="5">
    <source>
        <dbReference type="Proteomes" id="UP000247792"/>
    </source>
</evidence>
<dbReference type="Pfam" id="PF01370">
    <property type="entry name" value="Epimerase"/>
    <property type="match status" value="1"/>
</dbReference>
<comment type="similarity">
    <text evidence="2">Belongs to the NAD(P)-dependent epimerase/dehydratase family.</text>
</comment>
<evidence type="ECO:0000259" key="3">
    <source>
        <dbReference type="Pfam" id="PF01370"/>
    </source>
</evidence>